<proteinExistence type="predicted"/>
<protein>
    <submittedName>
        <fullName evidence="1">Uncharacterized protein</fullName>
    </submittedName>
</protein>
<dbReference type="AlphaFoldDB" id="X0ZFG7"/>
<dbReference type="EMBL" id="BART01008056">
    <property type="protein sequence ID" value="GAG68004.1"/>
    <property type="molecule type" value="Genomic_DNA"/>
</dbReference>
<comment type="caution">
    <text evidence="1">The sequence shown here is derived from an EMBL/GenBank/DDBJ whole genome shotgun (WGS) entry which is preliminary data.</text>
</comment>
<gene>
    <name evidence="1" type="ORF">S01H4_18197</name>
</gene>
<sequence>MVPLFTLELTPKNTSNVWEISFETSFTTGGTTYEDSLSNAFTVSLSNSAPTSLLITSAIDSSTYTTGQTITPTFSNTATSIGTFSGKNGSADTANDLQDLCWSIATTASPGGSTAVLSIDKCTGAVTVTSGALINGTYTITGTLTDVS</sequence>
<feature type="non-terminal residue" evidence="1">
    <location>
        <position position="148"/>
    </location>
</feature>
<accession>X0ZFG7</accession>
<organism evidence="1">
    <name type="scientific">marine sediment metagenome</name>
    <dbReference type="NCBI Taxonomy" id="412755"/>
    <lineage>
        <taxon>unclassified sequences</taxon>
        <taxon>metagenomes</taxon>
        <taxon>ecological metagenomes</taxon>
    </lineage>
</organism>
<evidence type="ECO:0000313" key="1">
    <source>
        <dbReference type="EMBL" id="GAG68004.1"/>
    </source>
</evidence>
<name>X0ZFG7_9ZZZZ</name>
<reference evidence="1" key="1">
    <citation type="journal article" date="2014" name="Front. Microbiol.">
        <title>High frequency of phylogenetically diverse reductive dehalogenase-homologous genes in deep subseafloor sedimentary metagenomes.</title>
        <authorList>
            <person name="Kawai M."/>
            <person name="Futagami T."/>
            <person name="Toyoda A."/>
            <person name="Takaki Y."/>
            <person name="Nishi S."/>
            <person name="Hori S."/>
            <person name="Arai W."/>
            <person name="Tsubouchi T."/>
            <person name="Morono Y."/>
            <person name="Uchiyama I."/>
            <person name="Ito T."/>
            <person name="Fujiyama A."/>
            <person name="Inagaki F."/>
            <person name="Takami H."/>
        </authorList>
    </citation>
    <scope>NUCLEOTIDE SEQUENCE</scope>
    <source>
        <strain evidence="1">Expedition CK06-06</strain>
    </source>
</reference>